<protein>
    <recommendedName>
        <fullName evidence="3">Ac29</fullName>
    </recommendedName>
</protein>
<proteinExistence type="predicted"/>
<dbReference type="RefSeq" id="YP_010086278.1">
    <property type="nucleotide sequence ID" value="NC_055453.1"/>
</dbReference>
<dbReference type="InterPro" id="IPR009265">
    <property type="entry name" value="AcMNPV_Orf29"/>
</dbReference>
<name>A0A2Z4HHW8_9ABAC</name>
<evidence type="ECO:0000313" key="2">
    <source>
        <dbReference type="Proteomes" id="UP000501125"/>
    </source>
</evidence>
<dbReference type="EMBL" id="MH261376">
    <property type="protein sequence ID" value="AWW14371.1"/>
    <property type="molecule type" value="Genomic_DNA"/>
</dbReference>
<dbReference type="GeneID" id="65101489"/>
<accession>A0A2Z4HHW8</accession>
<gene>
    <name evidence="1" type="primary">orf11</name>
    <name evidence="1" type="ORF">HytaNPV_gp011</name>
</gene>
<evidence type="ECO:0000313" key="1">
    <source>
        <dbReference type="EMBL" id="AWW14371.1"/>
    </source>
</evidence>
<evidence type="ECO:0008006" key="3">
    <source>
        <dbReference type="Google" id="ProtNLM"/>
    </source>
</evidence>
<dbReference type="KEGG" id="vg:65101489"/>
<dbReference type="Pfam" id="PF06034">
    <property type="entry name" value="DUF919"/>
    <property type="match status" value="1"/>
</dbReference>
<dbReference type="Proteomes" id="UP000501125">
    <property type="component" value="Chromosome"/>
</dbReference>
<reference evidence="1 2" key="1">
    <citation type="journal article" date="2018" name="Sci. Rep.">
        <title>Comprehensive analysis of single molecule sequencing-derived complete genome and whole transcriptome of Hyposidra talaca nuclear polyhedrosis virus.</title>
        <authorList>
            <person name="Nguyen T.T."/>
            <person name="Suryamohan K."/>
            <person name="Kuriakose B."/>
            <person name="Janakiraman V."/>
            <person name="Reichelt M."/>
            <person name="Chaudhuri S."/>
            <person name="Guillory J."/>
            <person name="Divakaran N."/>
            <person name="Rabins P.E."/>
            <person name="Goel R."/>
            <person name="Deka B."/>
            <person name="Sarkar S."/>
            <person name="Ekka P."/>
            <person name="Tsai Y.C."/>
            <person name="Vargas D."/>
            <person name="Santhosh S."/>
            <person name="Mohan S."/>
            <person name="Chin C.S."/>
            <person name="Korlach J."/>
            <person name="Thomas G."/>
            <person name="Babu A."/>
            <person name="Seshagiri S."/>
        </authorList>
    </citation>
    <scope>NUCLEOTIDE SEQUENCE [LARGE SCALE GENOMIC DNA]</scope>
    <source>
        <strain evidence="1 2">HytaNPVIndia001</strain>
    </source>
</reference>
<organism evidence="1 2">
    <name type="scientific">Hyposidra talaca nucleopolyhedrovirus</name>
    <dbReference type="NCBI Taxonomy" id="1070315"/>
    <lineage>
        <taxon>Viruses</taxon>
        <taxon>Viruses incertae sedis</taxon>
        <taxon>Naldaviricetes</taxon>
        <taxon>Lefavirales</taxon>
        <taxon>Baculoviridae</taxon>
        <taxon>Alphabaculovirus</taxon>
        <taxon>Alphabaculovirus hytalacae</taxon>
    </lineage>
</organism>
<keyword evidence="2" id="KW-1185">Reference proteome</keyword>
<sequence>MPSTTFNNKQKYGDVKYQYTQVMQAKRQLEIQTEHQKRLRQITKDPKELAKIDAKLNELRMAFLNFGVEKF</sequence>